<dbReference type="GO" id="GO:0006085">
    <property type="term" value="P:acetyl-CoA biosynthetic process"/>
    <property type="evidence" value="ECO:0007669"/>
    <property type="project" value="TreeGrafter"/>
</dbReference>
<keyword evidence="1" id="KW-0812">Transmembrane</keyword>
<reference evidence="2 3" key="1">
    <citation type="journal article" date="2018" name="Sci. Data">
        <title>The draft genome sequence of cork oak.</title>
        <authorList>
            <person name="Ramos A.M."/>
            <person name="Usie A."/>
            <person name="Barbosa P."/>
            <person name="Barros P.M."/>
            <person name="Capote T."/>
            <person name="Chaves I."/>
            <person name="Simoes F."/>
            <person name="Abreu I."/>
            <person name="Carrasquinho I."/>
            <person name="Faro C."/>
            <person name="Guimaraes J.B."/>
            <person name="Mendonca D."/>
            <person name="Nobrega F."/>
            <person name="Rodrigues L."/>
            <person name="Saibo N.J.M."/>
            <person name="Varela M.C."/>
            <person name="Egas C."/>
            <person name="Matos J."/>
            <person name="Miguel C.M."/>
            <person name="Oliveira M.M."/>
            <person name="Ricardo C.P."/>
            <person name="Goncalves S."/>
        </authorList>
    </citation>
    <scope>NUCLEOTIDE SEQUENCE [LARGE SCALE GENOMIC DNA]</scope>
    <source>
        <strain evidence="3">cv. HL8</strain>
    </source>
</reference>
<comment type="caution">
    <text evidence="2">The sequence shown here is derived from an EMBL/GenBank/DDBJ whole genome shotgun (WGS) entry which is preliminary data.</text>
</comment>
<dbReference type="PANTHER" id="PTHR23118">
    <property type="entry name" value="ATP-CITRATE SYNTHASE"/>
    <property type="match status" value="1"/>
</dbReference>
<dbReference type="SUPFAM" id="SSF48256">
    <property type="entry name" value="Citrate synthase"/>
    <property type="match status" value="1"/>
</dbReference>
<keyword evidence="1" id="KW-1133">Transmembrane helix</keyword>
<organism evidence="2 3">
    <name type="scientific">Quercus suber</name>
    <name type="common">Cork oak</name>
    <dbReference type="NCBI Taxonomy" id="58331"/>
    <lineage>
        <taxon>Eukaryota</taxon>
        <taxon>Viridiplantae</taxon>
        <taxon>Streptophyta</taxon>
        <taxon>Embryophyta</taxon>
        <taxon>Tracheophyta</taxon>
        <taxon>Spermatophyta</taxon>
        <taxon>Magnoliopsida</taxon>
        <taxon>eudicotyledons</taxon>
        <taxon>Gunneridae</taxon>
        <taxon>Pentapetalae</taxon>
        <taxon>rosids</taxon>
        <taxon>fabids</taxon>
        <taxon>Fagales</taxon>
        <taxon>Fagaceae</taxon>
        <taxon>Quercus</taxon>
    </lineage>
</organism>
<feature type="transmembrane region" description="Helical" evidence="1">
    <location>
        <begin position="52"/>
        <end position="71"/>
    </location>
</feature>
<dbReference type="GO" id="GO:0006633">
    <property type="term" value="P:fatty acid biosynthetic process"/>
    <property type="evidence" value="ECO:0007669"/>
    <property type="project" value="TreeGrafter"/>
</dbReference>
<evidence type="ECO:0000313" key="3">
    <source>
        <dbReference type="Proteomes" id="UP000237347"/>
    </source>
</evidence>
<dbReference type="AlphaFoldDB" id="A0AAW0L4E5"/>
<dbReference type="Proteomes" id="UP000237347">
    <property type="component" value="Unassembled WGS sequence"/>
</dbReference>
<dbReference type="GO" id="GO:0005829">
    <property type="term" value="C:cytosol"/>
    <property type="evidence" value="ECO:0007669"/>
    <property type="project" value="TreeGrafter"/>
</dbReference>
<feature type="transmembrane region" description="Helical" evidence="1">
    <location>
        <begin position="131"/>
        <end position="153"/>
    </location>
</feature>
<evidence type="ECO:0000256" key="1">
    <source>
        <dbReference type="SAM" id="Phobius"/>
    </source>
</evidence>
<keyword evidence="3" id="KW-1185">Reference proteome</keyword>
<accession>A0AAW0L4E5</accession>
<dbReference type="PANTHER" id="PTHR23118:SF42">
    <property type="entry name" value="ATP-CITRATE SYNTHASE"/>
    <property type="match status" value="1"/>
</dbReference>
<dbReference type="EMBL" id="PKMF04000173">
    <property type="protein sequence ID" value="KAK7845226.1"/>
    <property type="molecule type" value="Genomic_DNA"/>
</dbReference>
<proteinExistence type="predicted"/>
<gene>
    <name evidence="2" type="primary">ACLB-1_1</name>
    <name evidence="2" type="ORF">CFP56_009836</name>
</gene>
<keyword evidence="1" id="KW-0472">Membrane</keyword>
<dbReference type="InterPro" id="IPR002020">
    <property type="entry name" value="Citrate_synthase"/>
</dbReference>
<protein>
    <submittedName>
        <fullName evidence="2">Atp-citrate synthase beta chain protein 1</fullName>
    </submittedName>
</protein>
<dbReference type="InterPro" id="IPR036969">
    <property type="entry name" value="Citrate_synthase_sf"/>
</dbReference>
<dbReference type="GO" id="GO:0003878">
    <property type="term" value="F:ATP citrate synthase activity"/>
    <property type="evidence" value="ECO:0007669"/>
    <property type="project" value="TreeGrafter"/>
</dbReference>
<sequence length="351" mass="40387">MEYAVQVETYTLSKANNLVLNVDGAIGSLFLDLLAGSGMFTKQEIDEIVEIGYLNGLFVLASSIGLIGHTFDQKRLKQPLYRHPWEDVLYTKSPDCLIETKEENFPANNGLHSQEKALLKILHPRDSFLLWWNKIFVVSCVIAVSLDPLFFYIPVTNEDNKCVRLDKKLRATAIVLRSMTDIIHIVHMILQFRTGFIDKASRKFGKPVLVKDARKIARSYLFSERREIFEYKKVDELYSSLSICAKNSSNLPILEGTYEECQKVYSISFCTSLPAIKSYDFIQTQEIITSCDLSFRHAFSSQFLQPMHVQTKCLSSKMVWMSLCLIYENLLMCWEPFGISFQFKEKWLVGT</sequence>
<name>A0AAW0L4E5_QUESU</name>
<feature type="transmembrane region" description="Helical" evidence="1">
    <location>
        <begin position="174"/>
        <end position="192"/>
    </location>
</feature>
<evidence type="ECO:0000313" key="2">
    <source>
        <dbReference type="EMBL" id="KAK7845226.1"/>
    </source>
</evidence>